<evidence type="ECO:0000313" key="2">
    <source>
        <dbReference type="Proteomes" id="UP001155110"/>
    </source>
</evidence>
<organism evidence="1 2">
    <name type="scientific">Salinibacter ruber</name>
    <dbReference type="NCBI Taxonomy" id="146919"/>
    <lineage>
        <taxon>Bacteria</taxon>
        <taxon>Pseudomonadati</taxon>
        <taxon>Rhodothermota</taxon>
        <taxon>Rhodothermia</taxon>
        <taxon>Rhodothermales</taxon>
        <taxon>Salinibacteraceae</taxon>
        <taxon>Salinibacter</taxon>
    </lineage>
</organism>
<dbReference type="AlphaFoldDB" id="A0AAW5PB49"/>
<proteinExistence type="predicted"/>
<accession>A0AAW5PB49</accession>
<dbReference type="Proteomes" id="UP001155110">
    <property type="component" value="Unassembled WGS sequence"/>
</dbReference>
<protein>
    <submittedName>
        <fullName evidence="1">Uncharacterized protein</fullName>
    </submittedName>
</protein>
<comment type="caution">
    <text evidence="1">The sequence shown here is derived from an EMBL/GenBank/DDBJ whole genome shotgun (WGS) entry which is preliminary data.</text>
</comment>
<gene>
    <name evidence="1" type="ORF">GGP99_002783</name>
</gene>
<reference evidence="1" key="1">
    <citation type="submission" date="2022-08" db="EMBL/GenBank/DDBJ databases">
        <title>Genomic Encyclopedia of Type Strains, Phase V (KMG-V): Genome sequencing to study the core and pangenomes of soil and plant-associated prokaryotes.</title>
        <authorList>
            <person name="Whitman W."/>
        </authorList>
    </citation>
    <scope>NUCLEOTIDE SEQUENCE</scope>
    <source>
        <strain evidence="1">SP3002</strain>
    </source>
</reference>
<name>A0AAW5PB49_9BACT</name>
<evidence type="ECO:0000313" key="1">
    <source>
        <dbReference type="EMBL" id="MCS4158800.1"/>
    </source>
</evidence>
<dbReference type="EMBL" id="JANTZM010000015">
    <property type="protein sequence ID" value="MCS4158800.1"/>
    <property type="molecule type" value="Genomic_DNA"/>
</dbReference>
<dbReference type="RefSeq" id="WP_259059840.1">
    <property type="nucleotide sequence ID" value="NZ_JANTZM010000015.1"/>
</dbReference>
<sequence length="56" mass="6191">MSVGALLLLAAAGYGLRATVRVSETAVRKTRPLWTDNVLRFEDIQRLHLPVTTEAL</sequence>